<comment type="caution">
    <text evidence="2">The sequence shown here is derived from an EMBL/GenBank/DDBJ whole genome shotgun (WGS) entry which is preliminary data.</text>
</comment>
<dbReference type="InterPro" id="IPR013103">
    <property type="entry name" value="RVT_2"/>
</dbReference>
<proteinExistence type="predicted"/>
<evidence type="ECO:0000259" key="1">
    <source>
        <dbReference type="Pfam" id="PF07727"/>
    </source>
</evidence>
<dbReference type="Proteomes" id="UP001289374">
    <property type="component" value="Unassembled WGS sequence"/>
</dbReference>
<organism evidence="2 3">
    <name type="scientific">Sesamum angolense</name>
    <dbReference type="NCBI Taxonomy" id="2727404"/>
    <lineage>
        <taxon>Eukaryota</taxon>
        <taxon>Viridiplantae</taxon>
        <taxon>Streptophyta</taxon>
        <taxon>Embryophyta</taxon>
        <taxon>Tracheophyta</taxon>
        <taxon>Spermatophyta</taxon>
        <taxon>Magnoliopsida</taxon>
        <taxon>eudicotyledons</taxon>
        <taxon>Gunneridae</taxon>
        <taxon>Pentapetalae</taxon>
        <taxon>asterids</taxon>
        <taxon>lamiids</taxon>
        <taxon>Lamiales</taxon>
        <taxon>Pedaliaceae</taxon>
        <taxon>Sesamum</taxon>
    </lineage>
</organism>
<protein>
    <submittedName>
        <fullName evidence="2">Retrovirus-related Pol polyprotein from transposon TNT 1-94</fullName>
    </submittedName>
</protein>
<reference evidence="2" key="2">
    <citation type="journal article" date="2024" name="Plant">
        <title>Genomic evolution and insights into agronomic trait innovations of Sesamum species.</title>
        <authorList>
            <person name="Miao H."/>
            <person name="Wang L."/>
            <person name="Qu L."/>
            <person name="Liu H."/>
            <person name="Sun Y."/>
            <person name="Le M."/>
            <person name="Wang Q."/>
            <person name="Wei S."/>
            <person name="Zheng Y."/>
            <person name="Lin W."/>
            <person name="Duan Y."/>
            <person name="Cao H."/>
            <person name="Xiong S."/>
            <person name="Wang X."/>
            <person name="Wei L."/>
            <person name="Li C."/>
            <person name="Ma Q."/>
            <person name="Ju M."/>
            <person name="Zhao R."/>
            <person name="Li G."/>
            <person name="Mu C."/>
            <person name="Tian Q."/>
            <person name="Mei H."/>
            <person name="Zhang T."/>
            <person name="Gao T."/>
            <person name="Zhang H."/>
        </authorList>
    </citation>
    <scope>NUCLEOTIDE SEQUENCE</scope>
    <source>
        <strain evidence="2">K16</strain>
    </source>
</reference>
<name>A0AAE1W2P3_9LAMI</name>
<dbReference type="EMBL" id="JACGWL010000016">
    <property type="protein sequence ID" value="KAK4385616.1"/>
    <property type="molecule type" value="Genomic_DNA"/>
</dbReference>
<accession>A0AAE1W2P3</accession>
<keyword evidence="3" id="KW-1185">Reference proteome</keyword>
<sequence length="322" mass="36891">MVSELEIPADTFEKAEPRRKWKIKCGTALFALRTSISREFIDHVRNVNSPKQVCDTLERLFSKKNTAREQFLENELAMIKQEGWEKLPSVEELESLLSNHEALAKQMAKNFNFERDAVLFSRGKLNDSERDANEKKCFTMEAAEESENAHIGSASNQTQTNYANYKDAWIASSDNSTYPMAKEGAVKIDADETSVKLDDVYHIPAFKNWKIWQLDVKNAFLYGELDHGVLMEQPPGFVSKEFPHHVCLLKKTLYGLKQAPHACTSPRSPHLDVAKRILRYIKGYLDYGLLYKRSNDFKDLAKPKFASFRTAFGVIDIDLVNR</sequence>
<reference evidence="2" key="1">
    <citation type="submission" date="2020-06" db="EMBL/GenBank/DDBJ databases">
        <authorList>
            <person name="Li T."/>
            <person name="Hu X."/>
            <person name="Zhang T."/>
            <person name="Song X."/>
            <person name="Zhang H."/>
            <person name="Dai N."/>
            <person name="Sheng W."/>
            <person name="Hou X."/>
            <person name="Wei L."/>
        </authorList>
    </citation>
    <scope>NUCLEOTIDE SEQUENCE</scope>
    <source>
        <strain evidence="2">K16</strain>
        <tissue evidence="2">Leaf</tissue>
    </source>
</reference>
<dbReference type="AlphaFoldDB" id="A0AAE1W2P3"/>
<feature type="domain" description="Reverse transcriptase Ty1/copia-type" evidence="1">
    <location>
        <begin position="202"/>
        <end position="262"/>
    </location>
</feature>
<dbReference type="Pfam" id="PF07727">
    <property type="entry name" value="RVT_2"/>
    <property type="match status" value="1"/>
</dbReference>
<evidence type="ECO:0000313" key="2">
    <source>
        <dbReference type="EMBL" id="KAK4385616.1"/>
    </source>
</evidence>
<evidence type="ECO:0000313" key="3">
    <source>
        <dbReference type="Proteomes" id="UP001289374"/>
    </source>
</evidence>
<gene>
    <name evidence="2" type="ORF">Sango_2685600</name>
</gene>